<keyword evidence="2" id="KW-1185">Reference proteome</keyword>
<sequence>TLTHALTPQRVVLAFVRGVHTPSEESYFHFKAQYAERKTNNIGFPNFFPTYRTEEQKTTPYPCTWNPSG</sequence>
<gene>
    <name evidence="1" type="ORF">AVEN_269339_1</name>
</gene>
<organism evidence="1 2">
    <name type="scientific">Araneus ventricosus</name>
    <name type="common">Orbweaver spider</name>
    <name type="synonym">Epeira ventricosa</name>
    <dbReference type="NCBI Taxonomy" id="182803"/>
    <lineage>
        <taxon>Eukaryota</taxon>
        <taxon>Metazoa</taxon>
        <taxon>Ecdysozoa</taxon>
        <taxon>Arthropoda</taxon>
        <taxon>Chelicerata</taxon>
        <taxon>Arachnida</taxon>
        <taxon>Araneae</taxon>
        <taxon>Araneomorphae</taxon>
        <taxon>Entelegynae</taxon>
        <taxon>Araneoidea</taxon>
        <taxon>Araneidae</taxon>
        <taxon>Araneus</taxon>
    </lineage>
</organism>
<comment type="caution">
    <text evidence="1">The sequence shown here is derived from an EMBL/GenBank/DDBJ whole genome shotgun (WGS) entry which is preliminary data.</text>
</comment>
<protein>
    <submittedName>
        <fullName evidence="1">Uncharacterized protein</fullName>
    </submittedName>
</protein>
<dbReference type="Proteomes" id="UP000499080">
    <property type="component" value="Unassembled WGS sequence"/>
</dbReference>
<dbReference type="AlphaFoldDB" id="A0A4Y2S4Y8"/>
<feature type="non-terminal residue" evidence="1">
    <location>
        <position position="1"/>
    </location>
</feature>
<evidence type="ECO:0000313" key="1">
    <source>
        <dbReference type="EMBL" id="GBN83232.1"/>
    </source>
</evidence>
<dbReference type="EMBL" id="BGPR01019884">
    <property type="protein sequence ID" value="GBN83232.1"/>
    <property type="molecule type" value="Genomic_DNA"/>
</dbReference>
<accession>A0A4Y2S4Y8</accession>
<reference evidence="1 2" key="1">
    <citation type="journal article" date="2019" name="Sci. Rep.">
        <title>Orb-weaving spider Araneus ventricosus genome elucidates the spidroin gene catalogue.</title>
        <authorList>
            <person name="Kono N."/>
            <person name="Nakamura H."/>
            <person name="Ohtoshi R."/>
            <person name="Moran D.A.P."/>
            <person name="Shinohara A."/>
            <person name="Yoshida Y."/>
            <person name="Fujiwara M."/>
            <person name="Mori M."/>
            <person name="Tomita M."/>
            <person name="Arakawa K."/>
        </authorList>
    </citation>
    <scope>NUCLEOTIDE SEQUENCE [LARGE SCALE GENOMIC DNA]</scope>
</reference>
<proteinExistence type="predicted"/>
<evidence type="ECO:0000313" key="2">
    <source>
        <dbReference type="Proteomes" id="UP000499080"/>
    </source>
</evidence>
<name>A0A4Y2S4Y8_ARAVE</name>